<evidence type="ECO:0000313" key="2">
    <source>
        <dbReference type="EMBL" id="ODQ44280.1"/>
    </source>
</evidence>
<gene>
    <name evidence="2" type="ORF">PICMEDRAFT_18524</name>
</gene>
<protein>
    <recommendedName>
        <fullName evidence="1">Reverse transcriptase Ty1/copia-type domain-containing protein</fullName>
    </recommendedName>
</protein>
<dbReference type="RefSeq" id="XP_019015393.1">
    <property type="nucleotide sequence ID" value="XM_019162041.1"/>
</dbReference>
<evidence type="ECO:0000259" key="1">
    <source>
        <dbReference type="Pfam" id="PF07727"/>
    </source>
</evidence>
<reference evidence="2 3" key="1">
    <citation type="journal article" date="2016" name="Proc. Natl. Acad. Sci. U.S.A.">
        <title>Comparative genomics of biotechnologically important yeasts.</title>
        <authorList>
            <person name="Riley R."/>
            <person name="Haridas S."/>
            <person name="Wolfe K.H."/>
            <person name="Lopes M.R."/>
            <person name="Hittinger C.T."/>
            <person name="Goeker M."/>
            <person name="Salamov A.A."/>
            <person name="Wisecaver J.H."/>
            <person name="Long T.M."/>
            <person name="Calvey C.H."/>
            <person name="Aerts A.L."/>
            <person name="Barry K.W."/>
            <person name="Choi C."/>
            <person name="Clum A."/>
            <person name="Coughlan A.Y."/>
            <person name="Deshpande S."/>
            <person name="Douglass A.P."/>
            <person name="Hanson S.J."/>
            <person name="Klenk H.-P."/>
            <person name="LaButti K.M."/>
            <person name="Lapidus A."/>
            <person name="Lindquist E.A."/>
            <person name="Lipzen A.M."/>
            <person name="Meier-Kolthoff J.P."/>
            <person name="Ohm R.A."/>
            <person name="Otillar R.P."/>
            <person name="Pangilinan J.L."/>
            <person name="Peng Y."/>
            <person name="Rokas A."/>
            <person name="Rosa C.A."/>
            <person name="Scheuner C."/>
            <person name="Sibirny A.A."/>
            <person name="Slot J.C."/>
            <person name="Stielow J.B."/>
            <person name="Sun H."/>
            <person name="Kurtzman C.P."/>
            <person name="Blackwell M."/>
            <person name="Grigoriev I.V."/>
            <person name="Jeffries T.W."/>
        </authorList>
    </citation>
    <scope>NUCLEOTIDE SEQUENCE [LARGE SCALE GENOMIC DNA]</scope>
    <source>
        <strain evidence="2 3">NRRL Y-2026</strain>
    </source>
</reference>
<dbReference type="EMBL" id="KV454008">
    <property type="protein sequence ID" value="ODQ44280.1"/>
    <property type="molecule type" value="Genomic_DNA"/>
</dbReference>
<organism evidence="2 3">
    <name type="scientific">Pichia membranifaciens NRRL Y-2026</name>
    <dbReference type="NCBI Taxonomy" id="763406"/>
    <lineage>
        <taxon>Eukaryota</taxon>
        <taxon>Fungi</taxon>
        <taxon>Dikarya</taxon>
        <taxon>Ascomycota</taxon>
        <taxon>Saccharomycotina</taxon>
        <taxon>Pichiomycetes</taxon>
        <taxon>Pichiales</taxon>
        <taxon>Pichiaceae</taxon>
        <taxon>Pichia</taxon>
    </lineage>
</organism>
<sequence length="73" mass="8171">MVRFSEASEHLMDFNIRSMSEFGVYPLVIEKSVTLVALYVDDLLILLNVSSSITFVKDVLSSHFRMKDLGAGS</sequence>
<dbReference type="GeneID" id="30178728"/>
<proteinExistence type="predicted"/>
<name>A0A1E3NDT0_9ASCO</name>
<dbReference type="OrthoDB" id="4092852at2759"/>
<accession>A0A1E3NDT0</accession>
<dbReference type="Proteomes" id="UP000094455">
    <property type="component" value="Unassembled WGS sequence"/>
</dbReference>
<keyword evidence="3" id="KW-1185">Reference proteome</keyword>
<dbReference type="Pfam" id="PF07727">
    <property type="entry name" value="RVT_2"/>
    <property type="match status" value="1"/>
</dbReference>
<dbReference type="InterPro" id="IPR013103">
    <property type="entry name" value="RVT_2"/>
</dbReference>
<feature type="domain" description="Reverse transcriptase Ty1/copia-type" evidence="1">
    <location>
        <begin position="9"/>
        <end position="71"/>
    </location>
</feature>
<dbReference type="AlphaFoldDB" id="A0A1E3NDT0"/>
<evidence type="ECO:0000313" key="3">
    <source>
        <dbReference type="Proteomes" id="UP000094455"/>
    </source>
</evidence>
<dbReference type="STRING" id="763406.A0A1E3NDT0"/>